<feature type="transmembrane region" description="Helical" evidence="1">
    <location>
        <begin position="126"/>
        <end position="151"/>
    </location>
</feature>
<organism evidence="2 3">
    <name type="scientific">Psychromonas marina</name>
    <dbReference type="NCBI Taxonomy" id="88364"/>
    <lineage>
        <taxon>Bacteria</taxon>
        <taxon>Pseudomonadati</taxon>
        <taxon>Pseudomonadota</taxon>
        <taxon>Gammaproteobacteria</taxon>
        <taxon>Alteromonadales</taxon>
        <taxon>Psychromonadaceae</taxon>
        <taxon>Psychromonas</taxon>
    </lineage>
</organism>
<reference evidence="3" key="1">
    <citation type="journal article" date="2019" name="Int. J. Syst. Evol. Microbiol.">
        <title>The Global Catalogue of Microorganisms (GCM) 10K type strain sequencing project: providing services to taxonomists for standard genome sequencing and annotation.</title>
        <authorList>
            <consortium name="The Broad Institute Genomics Platform"/>
            <consortium name="The Broad Institute Genome Sequencing Center for Infectious Disease"/>
            <person name="Wu L."/>
            <person name="Ma J."/>
        </authorList>
    </citation>
    <scope>NUCLEOTIDE SEQUENCE [LARGE SCALE GENOMIC DNA]</scope>
    <source>
        <strain evidence="3">NBRC 103166</strain>
    </source>
</reference>
<dbReference type="Proteomes" id="UP001157353">
    <property type="component" value="Unassembled WGS sequence"/>
</dbReference>
<dbReference type="EMBL" id="BSPQ01000015">
    <property type="protein sequence ID" value="GLS91785.1"/>
    <property type="molecule type" value="Genomic_DNA"/>
</dbReference>
<dbReference type="RefSeq" id="WP_284204897.1">
    <property type="nucleotide sequence ID" value="NZ_BSPQ01000015.1"/>
</dbReference>
<name>A0ABQ6E3K9_9GAMM</name>
<protein>
    <recommendedName>
        <fullName evidence="4">DUF1097 domain-containing protein</fullName>
    </recommendedName>
</protein>
<keyword evidence="1" id="KW-0812">Transmembrane</keyword>
<keyword evidence="1" id="KW-0472">Membrane</keyword>
<sequence length="167" mass="18058">MDNRWQIALSAGLLAALWCGIADIFHLVTWVGFLGCSSYFAQPKKGLSGVVVSWCTNLSGVFWAWLVISASSYFDTQLMGYLFTGIATSLMCLQASYHKLSFIPGAFIGCCTTFALGGEVKMLVPALILGALLGYAMTLLTSLLIVITPWLKKNMKAIKTLSSPSIE</sequence>
<feature type="transmembrane region" description="Helical" evidence="1">
    <location>
        <begin position="46"/>
        <end position="66"/>
    </location>
</feature>
<gene>
    <name evidence="2" type="ORF">GCM10007916_28550</name>
</gene>
<feature type="transmembrane region" description="Helical" evidence="1">
    <location>
        <begin position="78"/>
        <end position="97"/>
    </location>
</feature>
<evidence type="ECO:0000313" key="2">
    <source>
        <dbReference type="EMBL" id="GLS91785.1"/>
    </source>
</evidence>
<proteinExistence type="predicted"/>
<evidence type="ECO:0000256" key="1">
    <source>
        <dbReference type="SAM" id="Phobius"/>
    </source>
</evidence>
<keyword evidence="1" id="KW-1133">Transmembrane helix</keyword>
<comment type="caution">
    <text evidence="2">The sequence shown here is derived from an EMBL/GenBank/DDBJ whole genome shotgun (WGS) entry which is preliminary data.</text>
</comment>
<dbReference type="InterPro" id="IPR009476">
    <property type="entry name" value="DUF1097"/>
</dbReference>
<dbReference type="Pfam" id="PF06496">
    <property type="entry name" value="DUF1097"/>
    <property type="match status" value="1"/>
</dbReference>
<evidence type="ECO:0000313" key="3">
    <source>
        <dbReference type="Proteomes" id="UP001157353"/>
    </source>
</evidence>
<accession>A0ABQ6E3K9</accession>
<keyword evidence="3" id="KW-1185">Reference proteome</keyword>
<evidence type="ECO:0008006" key="4">
    <source>
        <dbReference type="Google" id="ProtNLM"/>
    </source>
</evidence>